<dbReference type="AlphaFoldDB" id="A0A0E9QT21"/>
<reference evidence="1" key="1">
    <citation type="submission" date="2014-11" db="EMBL/GenBank/DDBJ databases">
        <authorList>
            <person name="Amaro Gonzalez C."/>
        </authorList>
    </citation>
    <scope>NUCLEOTIDE SEQUENCE</scope>
</reference>
<reference evidence="1" key="2">
    <citation type="journal article" date="2015" name="Fish Shellfish Immunol.">
        <title>Early steps in the European eel (Anguilla anguilla)-Vibrio vulnificus interaction in the gills: Role of the RtxA13 toxin.</title>
        <authorList>
            <person name="Callol A."/>
            <person name="Pajuelo D."/>
            <person name="Ebbesson L."/>
            <person name="Teles M."/>
            <person name="MacKenzie S."/>
            <person name="Amaro C."/>
        </authorList>
    </citation>
    <scope>NUCLEOTIDE SEQUENCE</scope>
</reference>
<organism evidence="1">
    <name type="scientific">Anguilla anguilla</name>
    <name type="common">European freshwater eel</name>
    <name type="synonym">Muraena anguilla</name>
    <dbReference type="NCBI Taxonomy" id="7936"/>
    <lineage>
        <taxon>Eukaryota</taxon>
        <taxon>Metazoa</taxon>
        <taxon>Chordata</taxon>
        <taxon>Craniata</taxon>
        <taxon>Vertebrata</taxon>
        <taxon>Euteleostomi</taxon>
        <taxon>Actinopterygii</taxon>
        <taxon>Neopterygii</taxon>
        <taxon>Teleostei</taxon>
        <taxon>Anguilliformes</taxon>
        <taxon>Anguillidae</taxon>
        <taxon>Anguilla</taxon>
    </lineage>
</organism>
<sequence>MYCTFRTTNRLSIASCFCVI</sequence>
<dbReference type="EMBL" id="GBXM01089172">
    <property type="protein sequence ID" value="JAH19405.1"/>
    <property type="molecule type" value="Transcribed_RNA"/>
</dbReference>
<proteinExistence type="predicted"/>
<protein>
    <submittedName>
        <fullName evidence="1">Uncharacterized protein</fullName>
    </submittedName>
</protein>
<name>A0A0E9QT21_ANGAN</name>
<accession>A0A0E9QT21</accession>
<evidence type="ECO:0000313" key="1">
    <source>
        <dbReference type="EMBL" id="JAH19405.1"/>
    </source>
</evidence>